<sequence>MSLSQMIVIIAVVLFVLLLIMFPEFRALFRGFARLFIKDMATTPEGAEAIYGEKIDQAQDAYTKADNAYKVASGKLATAKRDLDNLRSRLTKIETECESLVRNGKIELAQLKAEEREEVLSDISRYTELVKAYEVAAATAKEAQEVCEKNLRKLKRESKEVVENMKVKSQLKKVYDDMDELKSVTATDKLLESVRDKNKDLDAVVEGSKVVHDNKLSTRLHKADIEAKKLQSNDYLESLKKKYNK</sequence>
<evidence type="ECO:0000313" key="3">
    <source>
        <dbReference type="EMBL" id="RHC48491.1"/>
    </source>
</evidence>
<keyword evidence="2" id="KW-0472">Membrane</keyword>
<feature type="coiled-coil region" evidence="1">
    <location>
        <begin position="137"/>
        <end position="164"/>
    </location>
</feature>
<organism evidence="3 4">
    <name type="scientific">Enterocloster bolteae</name>
    <dbReference type="NCBI Taxonomy" id="208479"/>
    <lineage>
        <taxon>Bacteria</taxon>
        <taxon>Bacillati</taxon>
        <taxon>Bacillota</taxon>
        <taxon>Clostridia</taxon>
        <taxon>Lachnospirales</taxon>
        <taxon>Lachnospiraceae</taxon>
        <taxon>Enterocloster</taxon>
    </lineage>
</organism>
<keyword evidence="2" id="KW-1133">Transmembrane helix</keyword>
<feature type="transmembrane region" description="Helical" evidence="2">
    <location>
        <begin position="6"/>
        <end position="29"/>
    </location>
</feature>
<evidence type="ECO:0008006" key="5">
    <source>
        <dbReference type="Google" id="ProtNLM"/>
    </source>
</evidence>
<dbReference type="EMBL" id="QSHZ01000047">
    <property type="protein sequence ID" value="RHC48491.1"/>
    <property type="molecule type" value="Genomic_DNA"/>
</dbReference>
<protein>
    <recommendedName>
        <fullName evidence="5">PspA/IM30 family protein</fullName>
    </recommendedName>
</protein>
<feature type="coiled-coil region" evidence="1">
    <location>
        <begin position="69"/>
        <end position="103"/>
    </location>
</feature>
<evidence type="ECO:0000256" key="1">
    <source>
        <dbReference type="SAM" id="Coils"/>
    </source>
</evidence>
<name>A0A414AIV1_9FIRM</name>
<dbReference type="Proteomes" id="UP000283975">
    <property type="component" value="Unassembled WGS sequence"/>
</dbReference>
<accession>A0A414AIV1</accession>
<keyword evidence="1" id="KW-0175">Coiled coil</keyword>
<proteinExistence type="predicted"/>
<reference evidence="3 4" key="1">
    <citation type="submission" date="2018-08" db="EMBL/GenBank/DDBJ databases">
        <title>A genome reference for cultivated species of the human gut microbiota.</title>
        <authorList>
            <person name="Zou Y."/>
            <person name="Xue W."/>
            <person name="Luo G."/>
        </authorList>
    </citation>
    <scope>NUCLEOTIDE SEQUENCE [LARGE SCALE GENOMIC DNA]</scope>
    <source>
        <strain evidence="3 4">AM35-14</strain>
    </source>
</reference>
<keyword evidence="2" id="KW-0812">Transmembrane</keyword>
<evidence type="ECO:0000256" key="2">
    <source>
        <dbReference type="SAM" id="Phobius"/>
    </source>
</evidence>
<comment type="caution">
    <text evidence="3">The sequence shown here is derived from an EMBL/GenBank/DDBJ whole genome shotgun (WGS) entry which is preliminary data.</text>
</comment>
<dbReference type="Gene3D" id="1.20.120.330">
    <property type="entry name" value="Nucleotidyltransferases domain 2"/>
    <property type="match status" value="1"/>
</dbReference>
<gene>
    <name evidence="3" type="ORF">DW839_28615</name>
</gene>
<evidence type="ECO:0000313" key="4">
    <source>
        <dbReference type="Proteomes" id="UP000283975"/>
    </source>
</evidence>
<dbReference type="AlphaFoldDB" id="A0A414AIV1"/>